<dbReference type="Gene3D" id="3.90.1170.20">
    <property type="entry name" value="Quinolinate phosphoribosyl transferase, N-terminal domain"/>
    <property type="match status" value="1"/>
</dbReference>
<dbReference type="PANTHER" id="PTHR32179:SF3">
    <property type="entry name" value="NICOTINATE-NUCLEOTIDE PYROPHOSPHORYLASE [CARBOXYLATING]"/>
    <property type="match status" value="1"/>
</dbReference>
<dbReference type="FunFam" id="3.90.1170.20:FF:000001">
    <property type="entry name" value="Nicotinate-nucleotide diphosphorylase (Carboxylating)"/>
    <property type="match status" value="1"/>
</dbReference>
<evidence type="ECO:0000256" key="6">
    <source>
        <dbReference type="ARBA" id="ARBA00022642"/>
    </source>
</evidence>
<accession>A0A0F3NNN4</accession>
<reference evidence="15 16" key="1">
    <citation type="submission" date="2015-02" db="EMBL/GenBank/DDBJ databases">
        <title>Genome Sequencing of Rickettsiales.</title>
        <authorList>
            <person name="Daugherty S.C."/>
            <person name="Su Q."/>
            <person name="Abolude K."/>
            <person name="Beier-Sexton M."/>
            <person name="Carlyon J.A."/>
            <person name="Carter R."/>
            <person name="Day N.P."/>
            <person name="Dumler S.J."/>
            <person name="Dyachenko V."/>
            <person name="Godinez A."/>
            <person name="Kurtti T.J."/>
            <person name="Lichay M."/>
            <person name="Mullins K.E."/>
            <person name="Ott S."/>
            <person name="Pappas-Brown V."/>
            <person name="Paris D.H."/>
            <person name="Patel P."/>
            <person name="Richards A.L."/>
            <person name="Sadzewicz L."/>
            <person name="Sears K."/>
            <person name="Seidman D."/>
            <person name="Sengamalay N."/>
            <person name="Stenos J."/>
            <person name="Tallon L.J."/>
            <person name="Vincent G."/>
            <person name="Fraser C.M."/>
            <person name="Munderloh U."/>
            <person name="Dunning-Hotopp J.C."/>
        </authorList>
    </citation>
    <scope>NUCLEOTIDE SEQUENCE [LARGE SCALE GENOMIC DNA]</scope>
    <source>
        <strain evidence="15 16">RAC413</strain>
    </source>
</reference>
<evidence type="ECO:0000259" key="13">
    <source>
        <dbReference type="Pfam" id="PF01729"/>
    </source>
</evidence>
<comment type="caution">
    <text evidence="15">The sequence shown here is derived from an EMBL/GenBank/DDBJ whole genome shotgun (WGS) entry which is preliminary data.</text>
</comment>
<dbReference type="PATRIC" id="fig|1359163.3.peg.737"/>
<dbReference type="Pfam" id="PF01729">
    <property type="entry name" value="QRPTase_C"/>
    <property type="match status" value="1"/>
</dbReference>
<dbReference type="EMBL" id="LANX01000001">
    <property type="protein sequence ID" value="KJV69376.1"/>
    <property type="molecule type" value="Genomic_DNA"/>
</dbReference>
<protein>
    <recommendedName>
        <fullName evidence="11">Probable nicotinate-nucleotide pyrophosphorylase [carboxylating]</fullName>
        <ecNumber evidence="5">2.4.2.19</ecNumber>
    </recommendedName>
    <alternativeName>
        <fullName evidence="9">Quinolinate phosphoribosyltransferase [decarboxylating]</fullName>
    </alternativeName>
</protein>
<dbReference type="SUPFAM" id="SSF51690">
    <property type="entry name" value="Nicotinate/Quinolinate PRTase C-terminal domain-like"/>
    <property type="match status" value="1"/>
</dbReference>
<feature type="domain" description="Quinolinate phosphoribosyl transferase N-terminal" evidence="14">
    <location>
        <begin position="23"/>
        <end position="108"/>
    </location>
</feature>
<dbReference type="Pfam" id="PF02749">
    <property type="entry name" value="QRPTase_N"/>
    <property type="match status" value="1"/>
</dbReference>
<dbReference type="InterPro" id="IPR027277">
    <property type="entry name" value="NadC/ModD"/>
</dbReference>
<keyword evidence="6" id="KW-0662">Pyridine nucleotide biosynthesis</keyword>
<comment type="catalytic activity">
    <reaction evidence="10">
        <text>nicotinate beta-D-ribonucleotide + CO2 + diphosphate = quinolinate + 5-phospho-alpha-D-ribose 1-diphosphate + 2 H(+)</text>
        <dbReference type="Rhea" id="RHEA:12733"/>
        <dbReference type="ChEBI" id="CHEBI:15378"/>
        <dbReference type="ChEBI" id="CHEBI:16526"/>
        <dbReference type="ChEBI" id="CHEBI:29959"/>
        <dbReference type="ChEBI" id="CHEBI:33019"/>
        <dbReference type="ChEBI" id="CHEBI:57502"/>
        <dbReference type="ChEBI" id="CHEBI:58017"/>
        <dbReference type="EC" id="2.4.2.19"/>
    </reaction>
</comment>
<dbReference type="PANTHER" id="PTHR32179">
    <property type="entry name" value="NICOTINATE-NUCLEOTIDE PYROPHOSPHORYLASE [CARBOXYLATING]"/>
    <property type="match status" value="1"/>
</dbReference>
<dbReference type="InterPro" id="IPR002638">
    <property type="entry name" value="Quinolinate_PRibosylTrfase_C"/>
</dbReference>
<proteinExistence type="inferred from homology"/>
<evidence type="ECO:0000256" key="12">
    <source>
        <dbReference type="PIRNR" id="PIRNR006250"/>
    </source>
</evidence>
<dbReference type="UniPathway" id="UPA00253">
    <property type="reaction ID" value="UER00331"/>
</dbReference>
<dbReference type="FunFam" id="3.20.20.70:FF:000030">
    <property type="entry name" value="Nicotinate-nucleotide pyrophosphorylase, carboxylating"/>
    <property type="match status" value="1"/>
</dbReference>
<evidence type="ECO:0000256" key="7">
    <source>
        <dbReference type="ARBA" id="ARBA00022676"/>
    </source>
</evidence>
<dbReference type="InterPro" id="IPR022412">
    <property type="entry name" value="Quinolinate_PRibosylTrfase_N"/>
</dbReference>
<dbReference type="Gene3D" id="3.20.20.70">
    <property type="entry name" value="Aldolase class I"/>
    <property type="match status" value="1"/>
</dbReference>
<evidence type="ECO:0000259" key="14">
    <source>
        <dbReference type="Pfam" id="PF02749"/>
    </source>
</evidence>
<dbReference type="CDD" id="cd01572">
    <property type="entry name" value="QPRTase"/>
    <property type="match status" value="1"/>
</dbReference>
<comment type="subunit">
    <text evidence="4">Hexamer formed by 3 homodimers.</text>
</comment>
<keyword evidence="16" id="KW-1185">Reference proteome</keyword>
<evidence type="ECO:0000256" key="8">
    <source>
        <dbReference type="ARBA" id="ARBA00022679"/>
    </source>
</evidence>
<dbReference type="EC" id="2.4.2.19" evidence="5"/>
<keyword evidence="7 12" id="KW-0328">Glycosyltransferase</keyword>
<evidence type="ECO:0000256" key="11">
    <source>
        <dbReference type="ARBA" id="ARBA00069173"/>
    </source>
</evidence>
<dbReference type="InterPro" id="IPR004393">
    <property type="entry name" value="NadC"/>
</dbReference>
<evidence type="ECO:0000256" key="2">
    <source>
        <dbReference type="ARBA" id="ARBA00004893"/>
    </source>
</evidence>
<dbReference type="Proteomes" id="UP000033562">
    <property type="component" value="Unassembled WGS sequence"/>
</dbReference>
<dbReference type="OrthoDB" id="9782546at2"/>
<comment type="pathway">
    <text evidence="2">Cofactor biosynthesis; NAD(+) biosynthesis; nicotinate D-ribonucleotide from quinolinate: step 1/1.</text>
</comment>
<name>A0A0F3NNN4_9RICK</name>
<feature type="domain" description="Quinolinate phosphoribosyl transferase C-terminal" evidence="13">
    <location>
        <begin position="110"/>
        <end position="274"/>
    </location>
</feature>
<evidence type="ECO:0000256" key="5">
    <source>
        <dbReference type="ARBA" id="ARBA00011944"/>
    </source>
</evidence>
<evidence type="ECO:0000256" key="10">
    <source>
        <dbReference type="ARBA" id="ARBA00047445"/>
    </source>
</evidence>
<dbReference type="InterPro" id="IPR013785">
    <property type="entry name" value="Aldolase_TIM"/>
</dbReference>
<sequence>MSRSIFSDIIQNALKEDLGHKGDITSKSIFTNNEKIQFFINSREDMVLCGTKIVEEIFNLNKGFINFKVHKKDGDCIRKNTTIIEGEGIALYVMSIERVVLNFLQYSSGISSMTRLFVNEVSETKVKIRSTRKTTPGLRVLDKYAVSMGGGESYRSKLDDKIMIKDNHIAGCGSVTAAISKIQKNVKNASIAIECDTINQVKESLYCGVDMILLDNMSVDDISKAVKIINGKAIIEASGGININNVKNIAKTGVDYISTGKITNSFSSKDIGLDVYF</sequence>
<evidence type="ECO:0000313" key="15">
    <source>
        <dbReference type="EMBL" id="KJV69376.1"/>
    </source>
</evidence>
<gene>
    <name evidence="15" type="primary">nadC</name>
    <name evidence="15" type="ORF">NLO413_0766</name>
</gene>
<dbReference type="RefSeq" id="WP_045809102.1">
    <property type="nucleotide sequence ID" value="NZ_LANX01000001.1"/>
</dbReference>
<evidence type="ECO:0000256" key="3">
    <source>
        <dbReference type="ARBA" id="ARBA00009400"/>
    </source>
</evidence>
<dbReference type="SUPFAM" id="SSF54675">
    <property type="entry name" value="Nicotinate/Quinolinate PRTase N-terminal domain-like"/>
    <property type="match status" value="1"/>
</dbReference>
<comment type="similarity">
    <text evidence="3 12">Belongs to the NadC/ModD family.</text>
</comment>
<keyword evidence="8 12" id="KW-0808">Transferase</keyword>
<evidence type="ECO:0000256" key="1">
    <source>
        <dbReference type="ARBA" id="ARBA00003237"/>
    </source>
</evidence>
<dbReference type="GO" id="GO:0009435">
    <property type="term" value="P:NAD+ biosynthetic process"/>
    <property type="evidence" value="ECO:0007669"/>
    <property type="project" value="UniProtKB-UniPathway"/>
</dbReference>
<comment type="function">
    <text evidence="1">Involved in the catabolism of quinolinic acid (QA).</text>
</comment>
<evidence type="ECO:0000313" key="16">
    <source>
        <dbReference type="Proteomes" id="UP000033562"/>
    </source>
</evidence>
<dbReference type="GO" id="GO:0034213">
    <property type="term" value="P:quinolinate catabolic process"/>
    <property type="evidence" value="ECO:0007669"/>
    <property type="project" value="TreeGrafter"/>
</dbReference>
<dbReference type="STRING" id="1359163.NLO413_0766"/>
<dbReference type="AlphaFoldDB" id="A0A0F3NNN4"/>
<dbReference type="NCBIfam" id="TIGR00078">
    <property type="entry name" value="nadC"/>
    <property type="match status" value="1"/>
</dbReference>
<dbReference type="GO" id="GO:0004514">
    <property type="term" value="F:nicotinate-nucleotide diphosphorylase (carboxylating) activity"/>
    <property type="evidence" value="ECO:0007669"/>
    <property type="project" value="UniProtKB-EC"/>
</dbReference>
<evidence type="ECO:0000256" key="4">
    <source>
        <dbReference type="ARBA" id="ARBA00011218"/>
    </source>
</evidence>
<dbReference type="GO" id="GO:0005737">
    <property type="term" value="C:cytoplasm"/>
    <property type="evidence" value="ECO:0007669"/>
    <property type="project" value="TreeGrafter"/>
</dbReference>
<evidence type="ECO:0000256" key="9">
    <source>
        <dbReference type="ARBA" id="ARBA00033102"/>
    </source>
</evidence>
<dbReference type="InterPro" id="IPR037128">
    <property type="entry name" value="Quinolinate_PRibosylTase_N_sf"/>
</dbReference>
<dbReference type="PIRSF" id="PIRSF006250">
    <property type="entry name" value="NadC_ModD"/>
    <property type="match status" value="1"/>
</dbReference>
<organism evidence="15 16">
    <name type="scientific">Candidatus Neoehrlichia procyonis str. RAC413</name>
    <dbReference type="NCBI Taxonomy" id="1359163"/>
    <lineage>
        <taxon>Bacteria</taxon>
        <taxon>Pseudomonadati</taxon>
        <taxon>Pseudomonadota</taxon>
        <taxon>Alphaproteobacteria</taxon>
        <taxon>Rickettsiales</taxon>
        <taxon>Anaplasmataceae</taxon>
        <taxon>Candidatus Neoehrlichia</taxon>
    </lineage>
</organism>
<dbReference type="InterPro" id="IPR036068">
    <property type="entry name" value="Nicotinate_pribotase-like_C"/>
</dbReference>